<feature type="domain" description="DUF4371" evidence="3">
    <location>
        <begin position="53"/>
        <end position="220"/>
    </location>
</feature>
<sequence length="626" mass="70936">MEPSDCQSCNQDSDVSMEEVWKGRGTTTNPRPQGRKESQRKKRKDSGNDLSCKRVDIDRAINLMRFVFDEGLAFLDNGSGRSLEERMLVDMSCYMVNQMLGDPSGLQHNGPPQLQVLTPTLDTDIGHSFAKETRKAIAKDIQGDFFGIFVDLCSTNWKCYMTLFVRYVDGKGGVVERLLGIVPDPDVSGPCLKQALQSMLSEAGLSLSSVRGQGYGLASYSDKIFSEVKASLMSKNEPAYCVHPHVCQLHPTLVSAAYDQFKVYELFQTLDVLFNLVQDCPQFTEKVHALIQERGLYVDNDLQKPGETCWGSYYEAIVKFAAYFSPICDAVDFVHEEISRTHEKYLAYKILEGLTYDVVFGLLLMQDVLSVTNELSLALDRKDQDAENCMILLREAEEQLQVMRDSGWLCFLNKVGLFCNENDMHMPNMGEEYIPWPRLRDNYPTMTNLEHYHVDFFQKVVNKQLEELNKRFEKESTELVLFASCLNPRNSFQAFDKDKLIPFAWLYPSEFSDTTITVLDLQLQAFIADVRSNARFRGMNALGDLSVRMVETGKNNVYPLVYLLLKLALILPGTPATVKAASSAMKFINSTITKEPCNQWISDCLLLYLERDIFGRITNDAVIASL</sequence>
<feature type="region of interest" description="Disordered" evidence="2">
    <location>
        <begin position="1"/>
        <end position="49"/>
    </location>
</feature>
<dbReference type="OrthoDB" id="666146at2759"/>
<proteinExistence type="predicted"/>
<evidence type="ECO:0000256" key="2">
    <source>
        <dbReference type="SAM" id="MobiDB-lite"/>
    </source>
</evidence>
<dbReference type="PANTHER" id="PTHR11697:SF230">
    <property type="entry name" value="ZINC FINGER, MYM DOMAIN CONTAINING 1"/>
    <property type="match status" value="1"/>
</dbReference>
<gene>
    <name evidence="4" type="ORF">E2562_023299</name>
</gene>
<dbReference type="AlphaFoldDB" id="A0A6G1DL84"/>
<dbReference type="PANTHER" id="PTHR11697">
    <property type="entry name" value="GENERAL TRANSCRIPTION FACTOR 2-RELATED ZINC FINGER PROTEIN"/>
    <property type="match status" value="1"/>
</dbReference>
<dbReference type="EMBL" id="SPHZ02000006">
    <property type="protein sequence ID" value="KAF0913585.1"/>
    <property type="molecule type" value="Genomic_DNA"/>
</dbReference>
<evidence type="ECO:0000256" key="1">
    <source>
        <dbReference type="SAM" id="Coils"/>
    </source>
</evidence>
<dbReference type="InterPro" id="IPR055298">
    <property type="entry name" value="AtLOH3-like"/>
</dbReference>
<comment type="caution">
    <text evidence="4">The sequence shown here is derived from an EMBL/GenBank/DDBJ whole genome shotgun (WGS) entry which is preliminary data.</text>
</comment>
<reference evidence="4 5" key="1">
    <citation type="submission" date="2019-11" db="EMBL/GenBank/DDBJ databases">
        <title>Whole genome sequence of Oryza granulata.</title>
        <authorList>
            <person name="Li W."/>
        </authorList>
    </citation>
    <scope>NUCLEOTIDE SEQUENCE [LARGE SCALE GENOMIC DNA]</scope>
    <source>
        <strain evidence="5">cv. Menghai</strain>
        <tissue evidence="4">Leaf</tissue>
    </source>
</reference>
<feature type="compositionally biased region" description="Polar residues" evidence="2">
    <location>
        <begin position="1"/>
        <end position="14"/>
    </location>
</feature>
<evidence type="ECO:0000313" key="5">
    <source>
        <dbReference type="Proteomes" id="UP000479710"/>
    </source>
</evidence>
<evidence type="ECO:0000259" key="3">
    <source>
        <dbReference type="Pfam" id="PF14291"/>
    </source>
</evidence>
<accession>A0A6G1DL84</accession>
<evidence type="ECO:0000313" key="4">
    <source>
        <dbReference type="EMBL" id="KAF0913585.1"/>
    </source>
</evidence>
<name>A0A6G1DL84_9ORYZ</name>
<dbReference type="Proteomes" id="UP000479710">
    <property type="component" value="Unassembled WGS sequence"/>
</dbReference>
<keyword evidence="1" id="KW-0175">Coiled coil</keyword>
<dbReference type="Pfam" id="PF14291">
    <property type="entry name" value="DUF4371"/>
    <property type="match status" value="1"/>
</dbReference>
<keyword evidence="5" id="KW-1185">Reference proteome</keyword>
<organism evidence="4 5">
    <name type="scientific">Oryza meyeriana var. granulata</name>
    <dbReference type="NCBI Taxonomy" id="110450"/>
    <lineage>
        <taxon>Eukaryota</taxon>
        <taxon>Viridiplantae</taxon>
        <taxon>Streptophyta</taxon>
        <taxon>Embryophyta</taxon>
        <taxon>Tracheophyta</taxon>
        <taxon>Spermatophyta</taxon>
        <taxon>Magnoliopsida</taxon>
        <taxon>Liliopsida</taxon>
        <taxon>Poales</taxon>
        <taxon>Poaceae</taxon>
        <taxon>BOP clade</taxon>
        <taxon>Oryzoideae</taxon>
        <taxon>Oryzeae</taxon>
        <taxon>Oryzinae</taxon>
        <taxon>Oryza</taxon>
        <taxon>Oryza meyeriana</taxon>
    </lineage>
</organism>
<protein>
    <recommendedName>
        <fullName evidence="3">DUF4371 domain-containing protein</fullName>
    </recommendedName>
</protein>
<dbReference type="InterPro" id="IPR025398">
    <property type="entry name" value="DUF4371"/>
</dbReference>
<feature type="coiled-coil region" evidence="1">
    <location>
        <begin position="379"/>
        <end position="406"/>
    </location>
</feature>